<dbReference type="Proteomes" id="UP001302745">
    <property type="component" value="Unassembled WGS sequence"/>
</dbReference>
<feature type="compositionally biased region" description="Basic and acidic residues" evidence="7">
    <location>
        <begin position="2862"/>
        <end position="2874"/>
    </location>
</feature>
<dbReference type="PANTHER" id="PTHR13367:SF34">
    <property type="match status" value="1"/>
</dbReference>
<keyword evidence="4" id="KW-0833">Ubl conjugation pathway</keyword>
<dbReference type="Pfam" id="PF12359">
    <property type="entry name" value="DUF3645"/>
    <property type="match status" value="1"/>
</dbReference>
<evidence type="ECO:0000256" key="3">
    <source>
        <dbReference type="ARBA" id="ARBA00022670"/>
    </source>
</evidence>
<sequence length="3150" mass="354467">MALAGLARNGEDTKSLDFIINHIFFPPRLPQEDDANAQDSQAMIHVLRDSVYHFLSAESTSRPTVQPALEMLERFLEIDPSAGLDETPKTQNLRGIIIDLKYGDVALFHLQGQNAGLLLTARQDGILFEAFELLAPNHDVMSCKGSLLREFPDRAAVVALDKLRDDDFLGELVDIIQKLDVGIAPVARPKVTKAGTEQPEERDTLSPILATGMLIDVLAGLGQSVEPDRITKRSREQVSWNDAFLPFHRSATWLLLRVALRLVLDRKAVLSGEESWYKPLMAYHHARILRMAMQPRKPQISSDKLFSMKTKLVRRIVKLDPAEEAGWLGEVRKTVKLSQAVLRKRWKKVQEVDAKVLPLGELADLSFHQDSGLKLQNLRPHLSWIKSRFNGQRNPMGPGDSTQFNPLPPSKLPALSSSAPEDAIMDRFQLLDFEAWVEFALPGWSNAQLDLGAGNNGPFFALQRLIATYYNRANAAYEGVPGALSIMYLVIMELWMAMDRIAGNAIPLLLDYDPGFPLDAFYPLLLEKKEEMARLEALEHYLSRRQKAASKDYPSAFGVFGREDSFAVRFYRTSAEHQNLREEIESWGATMKARKLQEYEAMRVQHSSLARARSEISCDYEWNSRWQEKWHSSSCKRCRLERDMASLRIDVFEWPLPSNSNHADAAVVEIKLPRLVQVWRDVTWVLVTEVFREKEERHKESEDSVYFAGAHSGLERFFQASSRLRPASTVKPMQVAHYREKHISDATPENICVEHAARYEYYDEPLRVLAIKEVPGVRIPRHCSYAELVKELPYADNWIRYAAHKPNDVIAGQSRCPLDITLEEFRAFGNLRSGVPLQWANILCQLVMPSVDLNKKSTFALILQACLEAGPDSEPVSREAHIDTQNEPFMNHILQALDEALDRVRESWQNGTTLCLLACLATRLLSLSPSTDISSGLLGNLALIRGISIGWARLLLDKLNSSDVDRERQEWAQRVLMIALICAVTFNVGEKYLAAVLHESRDLAVFVEVAVLARNHLPASGRPSDPIALQLVHRWHAVMYQARNLVVEEVRDNGNTGLDNAIKQFWADYSAPSAGWMRILYPGNHILGRSNSLLSVTFNVLTGNLFVNGYPLSKLPRDYQQHETFSQLFGDQILDVGPSSVPDMEFSACRNQHGWIVHFAMKDDQLVVRAVRSFQPDYGARDDTQLEEAWEYIPRCHLDGDFPDSFANNYAHWLNLSTDELEFRPLDDKWATSSQNWRLTHVSGRDVLKKGSCFVIDPSSPTAVLAHEILGSIESLWNIDSIFDRDAKSLDLELPRLCLSFRIREGETTVKSKNYTGMQVDQIQEINSLIALSDKLILKPDSGPGFKTILVPRGQVSAHYIKARDHVEVSIRRADDTHVRHESYTVNDKLGCLTDTGSLQSKLFLCWLHALTSHCLPDPLTCRTGTEEALRILRGAAVKSYPALDHDSRELLGQIAKLSPRREYYPPYLRVMEQTMWKYDIPPLSQHDDFLPLAKSTYETYEMSGKLFRLGSSEEITTFPAEMLARSGERRPSQLEERARIRNAIFRMSEFGAEEHTASKDEWYRPSNRKNTGSVDDRAKVAQLARCVDTGGQRLLFSPSRNLRQSIISSNGDKFSGFHMVDLAFNLEHLQPLSESLKGRWCGLHRELAVETNKYRKVFFLSSLLYAEVSDQDIVQALMALGSISVFSQTEMLPPCETEFDLTVSRATLSNILTTIVEEGAKTLEECPEFDWVKHSWESVRMFEDRQYQGWRSNSKDMIREFVAALESQTRLSWTVDAPTNEPYSSYLDVDMIMPRVQDRVEMARRSEEFHGYLDSLSRTLGRIGIMEKRELTVPSTYGTIPPSSRPGFISAMSLFLQPAPCLDYPRPELFPMLCAEFQGSEQKHPHLSALVDELSAVGSLQGHQASYLGELRRSMASSAVPKRLMTVLQGDPTIQPALDQNLQDAGKGYSVIRQHVSLALTGTSIAHTICTNTGVCPQISPMFLLQRLSKPFWTRLSEQWQRCLVSLALHLIYLQRAERLASHGRNLPKRWSDLQMELSNSGDHDNPDWNPLEYPENLLLEIEQGILIRPVQNEIAAAMRSPPKMENSSRLLRVVVARPQSSQMTHMLISRLGGLINRRVFYLPISRSVRLSKSDVKALRTRINACKREGGVLLVQPEHLLSFKLMGIDRSWAEDALGRKIIALYRDFESASRDIIDESDENFSVKFELIYTIGVQEAVEMSPDRWILIQELLDITDTVVRRLVAAKSPVTGVSEGLLFENYGAGRVPVIRVLEDPVGHGLIRTLAAEVCRLGLRGLPVHHQTARMRQAVLNYILLENAPEEDIERVESADTGFFSNPTTKSALLLLRGLLAKGVLLFALGQKRFRVNYGLAPERQPPTLLAVPYRAKDMPSLRSEFSHPDVVVVLTCLSYYYRGLSNTELYTCFELLNNSDQTDEEYTRWATACPQLLPSFRHFSSINLKDRAQCEDIVFPVLRYAKPVADFYLARVVFPREMKQFPFKLSASGWDLAKPRGQPLTGFSGTNDSKGVLPLSVKALNLQPHTNATVLSTLLQEENMVLEVGDGGGSRVSALTEEMLLGAVVNSGPAMQVILDVGAQVIESSNFQMAWSLLVAAPTRSADAVIFFNDQDELCVLTRNGIVEPFLTSPFATYTDRCLVFLDQAHTRGTDLKLPDNYRAAVTLGPGVTKDTLVQACMRMRKLGQGQSVTFIMSPEMQKRIRSVRNITDGRPLAVPDVLAWAISETWDEAARAVPLWATQGVCHLRQDTIWKQVEQSGGFSPLTLEQYLEPEAMSLDQRYRPKPAADRDTELVKSMASLSLDTQPSLPCATHHQSQLAAIKKKLLAFRDSTRTAPLSTLQEEQERELAPEIEEERHLSRPPARQALKHSLHPDVRSFVLTGRIPPDSPAFLRPFAVLSNTSAASLFRPCLSSFPSDLLVTRDFARAVEEDAGPGYVSDPYQRGVQWVITSSADGGTVRTMVVVSPWEAGWIKRIITIFGVEWGPHVTLHAYLPRSSLGFRSMEDLTTYTVPHAVAAADWAAPPGLVMQLNLFSGQLYLRSYGEYVRLCRYLGLAYTENRGDEAVAQDGFVGRKGYPECEFDESPVTFLAGVYSKIRRDCVGIEKTHMGKILAGEILTEKDFQGGGADGLGCNS</sequence>
<feature type="domain" description="DUF6606" evidence="10">
    <location>
        <begin position="19"/>
        <end position="290"/>
    </location>
</feature>
<dbReference type="EC" id="3.4.19.12" evidence="2"/>
<dbReference type="PANTHER" id="PTHR13367">
    <property type="entry name" value="UBIQUITIN THIOESTERASE"/>
    <property type="match status" value="1"/>
</dbReference>
<organism evidence="11 12">
    <name type="scientific">Chaetomidium leptoderma</name>
    <dbReference type="NCBI Taxonomy" id="669021"/>
    <lineage>
        <taxon>Eukaryota</taxon>
        <taxon>Fungi</taxon>
        <taxon>Dikarya</taxon>
        <taxon>Ascomycota</taxon>
        <taxon>Pezizomycotina</taxon>
        <taxon>Sordariomycetes</taxon>
        <taxon>Sordariomycetidae</taxon>
        <taxon>Sordariales</taxon>
        <taxon>Chaetomiaceae</taxon>
        <taxon>Chaetomidium</taxon>
    </lineage>
</organism>
<dbReference type="InterPro" id="IPR051346">
    <property type="entry name" value="OTU_Deubiquitinase"/>
</dbReference>
<evidence type="ECO:0000256" key="4">
    <source>
        <dbReference type="ARBA" id="ARBA00022786"/>
    </source>
</evidence>
<gene>
    <name evidence="11" type="ORF">C8A00DRAFT_19117</name>
</gene>
<evidence type="ECO:0000256" key="7">
    <source>
        <dbReference type="SAM" id="MobiDB-lite"/>
    </source>
</evidence>
<evidence type="ECO:0000259" key="9">
    <source>
        <dbReference type="Pfam" id="PF12359"/>
    </source>
</evidence>
<dbReference type="GO" id="GO:0004843">
    <property type="term" value="F:cysteine-type deubiquitinase activity"/>
    <property type="evidence" value="ECO:0007669"/>
    <property type="project" value="UniProtKB-EC"/>
</dbReference>
<accession>A0AAN6VEQ5</accession>
<feature type="region of interest" description="Disordered" evidence="7">
    <location>
        <begin position="389"/>
        <end position="410"/>
    </location>
</feature>
<feature type="region of interest" description="Disordered" evidence="7">
    <location>
        <begin position="2852"/>
        <end position="2883"/>
    </location>
</feature>
<dbReference type="InterPro" id="IPR046541">
    <property type="entry name" value="DUF6606"/>
</dbReference>
<proteinExistence type="predicted"/>
<dbReference type="InterPro" id="IPR022105">
    <property type="entry name" value="DUF3645"/>
</dbReference>
<name>A0AAN6VEQ5_9PEZI</name>
<evidence type="ECO:0000256" key="6">
    <source>
        <dbReference type="ARBA" id="ARBA00022807"/>
    </source>
</evidence>
<keyword evidence="12" id="KW-1185">Reference proteome</keyword>
<evidence type="ECO:0000313" key="12">
    <source>
        <dbReference type="Proteomes" id="UP001302745"/>
    </source>
</evidence>
<keyword evidence="5" id="KW-0378">Hydrolase</keyword>
<comment type="caution">
    <text evidence="11">The sequence shown here is derived from an EMBL/GenBank/DDBJ whole genome shotgun (WGS) entry which is preliminary data.</text>
</comment>
<dbReference type="GO" id="GO:0006508">
    <property type="term" value="P:proteolysis"/>
    <property type="evidence" value="ECO:0007669"/>
    <property type="project" value="UniProtKB-KW"/>
</dbReference>
<reference evidence="11" key="1">
    <citation type="journal article" date="2023" name="Mol. Phylogenet. Evol.">
        <title>Genome-scale phylogeny and comparative genomics of the fungal order Sordariales.</title>
        <authorList>
            <person name="Hensen N."/>
            <person name="Bonometti L."/>
            <person name="Westerberg I."/>
            <person name="Brannstrom I.O."/>
            <person name="Guillou S."/>
            <person name="Cros-Aarteil S."/>
            <person name="Calhoun S."/>
            <person name="Haridas S."/>
            <person name="Kuo A."/>
            <person name="Mondo S."/>
            <person name="Pangilinan J."/>
            <person name="Riley R."/>
            <person name="LaButti K."/>
            <person name="Andreopoulos B."/>
            <person name="Lipzen A."/>
            <person name="Chen C."/>
            <person name="Yan M."/>
            <person name="Daum C."/>
            <person name="Ng V."/>
            <person name="Clum A."/>
            <person name="Steindorff A."/>
            <person name="Ohm R.A."/>
            <person name="Martin F."/>
            <person name="Silar P."/>
            <person name="Natvig D.O."/>
            <person name="Lalanne C."/>
            <person name="Gautier V."/>
            <person name="Ament-Velasquez S.L."/>
            <person name="Kruys A."/>
            <person name="Hutchinson M.I."/>
            <person name="Powell A.J."/>
            <person name="Barry K."/>
            <person name="Miller A.N."/>
            <person name="Grigoriev I.V."/>
            <person name="Debuchy R."/>
            <person name="Gladieux P."/>
            <person name="Hiltunen Thoren M."/>
            <person name="Johannesson H."/>
        </authorList>
    </citation>
    <scope>NUCLEOTIDE SEQUENCE</scope>
    <source>
        <strain evidence="11">CBS 538.74</strain>
    </source>
</reference>
<evidence type="ECO:0000259" key="8">
    <source>
        <dbReference type="Pfam" id="PF12340"/>
    </source>
</evidence>
<dbReference type="Pfam" id="PF20255">
    <property type="entry name" value="DUF6606"/>
    <property type="match status" value="1"/>
</dbReference>
<evidence type="ECO:0000256" key="5">
    <source>
        <dbReference type="ARBA" id="ARBA00022801"/>
    </source>
</evidence>
<evidence type="ECO:0000259" key="10">
    <source>
        <dbReference type="Pfam" id="PF20255"/>
    </source>
</evidence>
<dbReference type="Pfam" id="PF12340">
    <property type="entry name" value="DUF3638"/>
    <property type="match status" value="1"/>
</dbReference>
<keyword evidence="6" id="KW-0788">Thiol protease</keyword>
<feature type="domain" description="DUF3645" evidence="9">
    <location>
        <begin position="2375"/>
        <end position="2408"/>
    </location>
</feature>
<reference evidence="11" key="2">
    <citation type="submission" date="2023-05" db="EMBL/GenBank/DDBJ databases">
        <authorList>
            <consortium name="Lawrence Berkeley National Laboratory"/>
            <person name="Steindorff A."/>
            <person name="Hensen N."/>
            <person name="Bonometti L."/>
            <person name="Westerberg I."/>
            <person name="Brannstrom I.O."/>
            <person name="Guillou S."/>
            <person name="Cros-Aarteil S."/>
            <person name="Calhoun S."/>
            <person name="Haridas S."/>
            <person name="Kuo A."/>
            <person name="Mondo S."/>
            <person name="Pangilinan J."/>
            <person name="Riley R."/>
            <person name="Labutti K."/>
            <person name="Andreopoulos B."/>
            <person name="Lipzen A."/>
            <person name="Chen C."/>
            <person name="Yanf M."/>
            <person name="Daum C."/>
            <person name="Ng V."/>
            <person name="Clum A."/>
            <person name="Ohm R."/>
            <person name="Martin F."/>
            <person name="Silar P."/>
            <person name="Natvig D."/>
            <person name="Lalanne C."/>
            <person name="Gautier V."/>
            <person name="Ament-Velasquez S.L."/>
            <person name="Kruys A."/>
            <person name="Hutchinson M.I."/>
            <person name="Powell A.J."/>
            <person name="Barry K."/>
            <person name="Miller A.N."/>
            <person name="Grigoriev I.V."/>
            <person name="Debuchy R."/>
            <person name="Gladieux P."/>
            <person name="Thoren M.H."/>
            <person name="Johannesson H."/>
        </authorList>
    </citation>
    <scope>NUCLEOTIDE SEQUENCE</scope>
    <source>
        <strain evidence="11">CBS 538.74</strain>
    </source>
</reference>
<evidence type="ECO:0000256" key="2">
    <source>
        <dbReference type="ARBA" id="ARBA00012759"/>
    </source>
</evidence>
<protein>
    <recommendedName>
        <fullName evidence="2">ubiquitinyl hydrolase 1</fullName>
        <ecNumber evidence="2">3.4.19.12</ecNumber>
    </recommendedName>
</protein>
<evidence type="ECO:0000313" key="11">
    <source>
        <dbReference type="EMBL" id="KAK4149160.1"/>
    </source>
</evidence>
<comment type="catalytic activity">
    <reaction evidence="1">
        <text>Thiol-dependent hydrolysis of ester, thioester, amide, peptide and isopeptide bonds formed by the C-terminal Gly of ubiquitin (a 76-residue protein attached to proteins as an intracellular targeting signal).</text>
        <dbReference type="EC" id="3.4.19.12"/>
    </reaction>
</comment>
<evidence type="ECO:0000256" key="1">
    <source>
        <dbReference type="ARBA" id="ARBA00000707"/>
    </source>
</evidence>
<dbReference type="EMBL" id="MU857194">
    <property type="protein sequence ID" value="KAK4149160.1"/>
    <property type="molecule type" value="Genomic_DNA"/>
</dbReference>
<keyword evidence="3" id="KW-0645">Protease</keyword>
<feature type="domain" description="DUF3638" evidence="8">
    <location>
        <begin position="2086"/>
        <end position="2243"/>
    </location>
</feature>
<dbReference type="InterPro" id="IPR022099">
    <property type="entry name" value="DUF3638"/>
</dbReference>